<keyword evidence="2 3" id="KW-0727">SH2 domain</keyword>
<dbReference type="InterPro" id="IPR001849">
    <property type="entry name" value="PH_domain"/>
</dbReference>
<dbReference type="SUPFAM" id="SSF55550">
    <property type="entry name" value="SH2 domain"/>
    <property type="match status" value="2"/>
</dbReference>
<organism evidence="6 7">
    <name type="scientific">Clarias magur</name>
    <name type="common">Asian catfish</name>
    <name type="synonym">Macropteronotus magur</name>
    <dbReference type="NCBI Taxonomy" id="1594786"/>
    <lineage>
        <taxon>Eukaryota</taxon>
        <taxon>Metazoa</taxon>
        <taxon>Chordata</taxon>
        <taxon>Craniata</taxon>
        <taxon>Vertebrata</taxon>
        <taxon>Euteleostomi</taxon>
        <taxon>Actinopterygii</taxon>
        <taxon>Neopterygii</taxon>
        <taxon>Teleostei</taxon>
        <taxon>Ostariophysi</taxon>
        <taxon>Siluriformes</taxon>
        <taxon>Clariidae</taxon>
        <taxon>Clarias</taxon>
    </lineage>
</organism>
<dbReference type="InterPro" id="IPR000980">
    <property type="entry name" value="SH2"/>
</dbReference>
<dbReference type="Pfam" id="PF00017">
    <property type="entry name" value="SH2"/>
    <property type="match status" value="1"/>
</dbReference>
<gene>
    <name evidence="6" type="primary">stap2a</name>
    <name evidence="6" type="ORF">DAT39_017619</name>
</gene>
<dbReference type="SMART" id="SM00233">
    <property type="entry name" value="PH"/>
    <property type="match status" value="1"/>
</dbReference>
<feature type="region of interest" description="Disordered" evidence="4">
    <location>
        <begin position="678"/>
        <end position="720"/>
    </location>
</feature>
<feature type="domain" description="SH2" evidence="5">
    <location>
        <begin position="401"/>
        <end position="508"/>
    </location>
</feature>
<evidence type="ECO:0000256" key="1">
    <source>
        <dbReference type="ARBA" id="ARBA00022553"/>
    </source>
</evidence>
<sequence length="720" mass="80311">MRRAHRKRAQLPPCYYEGFLEKRSLRNRTSRKLWAALCGDALFFFNNSKDCDYVEKQELSNFVSLTDDPSLDRKLDAARLHLRLKEDDIYLTAPSLEACELWKGFILSVVKLQVPTSLNLLPGQVHMLTEVVAKEKERLKEIAEKAAATPDTNHNMPACFYKLARIEAETFLEKHKDKGNMLLRPSRDGTCFAVTTRQELNGPVFQHYRVTRIPDGGFAIAVTNPITCKTLHDVINYLIETTGGTYKPLVLQHTYEENIVYVDYDEKNGEKTMRCASSSPVRPKLAPKPAPGKKDQYKSIYQNSFDVSSLDRTQDAARLHLRLHDDDIYLTAPSVEAHELWKGFILSVVKLQVPTSLNLLPGQVHMLREAVAKENERLKEIAEKAAVEQASKAAATPDTNDYMAVLSEMPECFCKLSRIETEFLLEKHKDKGNLLLRPSRDGTCFAVTTRQEFNGPVFQHYRVTRIPDGGFAIAVENPITCKTLQDVINYLIETTGGTYKPLVLEHTYEENIVYVDYDEENGEKSMRSASSSPVRPNLAPKPARPLTPQGSPPYLPKGPGGALLPPNSRPCSPIVGAEAKTKRTMPEVPTGETLSQLYVDYDEENGEKSMRSASSSPVRPNLAPKPAPRKKRDHHESIYQNSSEEEDCCLVDEDECAPPPLLPRAPVRALVHQSSVPDLQIGPGGALLPPNSRPRSATVVAEAKPKGPIPAVPIGETLSQ</sequence>
<evidence type="ECO:0000313" key="7">
    <source>
        <dbReference type="Proteomes" id="UP000727407"/>
    </source>
</evidence>
<proteinExistence type="predicted"/>
<keyword evidence="7" id="KW-1185">Reference proteome</keyword>
<dbReference type="AlphaFoldDB" id="A0A8J4WVG2"/>
<protein>
    <submittedName>
        <fullName evidence="6">Signal-transducing adaptor protein 2</fullName>
    </submittedName>
</protein>
<dbReference type="SMART" id="SM00252">
    <property type="entry name" value="SH2"/>
    <property type="match status" value="2"/>
</dbReference>
<feature type="region of interest" description="Disordered" evidence="4">
    <location>
        <begin position="273"/>
        <end position="296"/>
    </location>
</feature>
<dbReference type="OrthoDB" id="6086001at2759"/>
<keyword evidence="1" id="KW-0597">Phosphoprotein</keyword>
<feature type="region of interest" description="Disordered" evidence="4">
    <location>
        <begin position="523"/>
        <end position="645"/>
    </location>
</feature>
<dbReference type="GO" id="GO:0035591">
    <property type="term" value="F:signaling adaptor activity"/>
    <property type="evidence" value="ECO:0007669"/>
    <property type="project" value="InterPro"/>
</dbReference>
<dbReference type="PANTHER" id="PTHR16186">
    <property type="entry name" value="SIGNAL-TRANSDUCING ADAPTOR PROTEIN-RELATED"/>
    <property type="match status" value="1"/>
</dbReference>
<dbReference type="InterPro" id="IPR039111">
    <property type="entry name" value="STAP1/STAP2"/>
</dbReference>
<evidence type="ECO:0000259" key="5">
    <source>
        <dbReference type="PROSITE" id="PS50001"/>
    </source>
</evidence>
<dbReference type="PROSITE" id="PS50001">
    <property type="entry name" value="SH2"/>
    <property type="match status" value="2"/>
</dbReference>
<feature type="compositionally biased region" description="Pro residues" evidence="4">
    <location>
        <begin position="542"/>
        <end position="556"/>
    </location>
</feature>
<dbReference type="Proteomes" id="UP000727407">
    <property type="component" value="Unassembled WGS sequence"/>
</dbReference>
<evidence type="ECO:0000256" key="3">
    <source>
        <dbReference type="PROSITE-ProRule" id="PRU00191"/>
    </source>
</evidence>
<evidence type="ECO:0000313" key="6">
    <source>
        <dbReference type="EMBL" id="KAF5892682.1"/>
    </source>
</evidence>
<dbReference type="SUPFAM" id="SSF50729">
    <property type="entry name" value="PH domain-like"/>
    <property type="match status" value="2"/>
</dbReference>
<dbReference type="EMBL" id="QNUK01000483">
    <property type="protein sequence ID" value="KAF5892682.1"/>
    <property type="molecule type" value="Genomic_DNA"/>
</dbReference>
<feature type="non-terminal residue" evidence="6">
    <location>
        <position position="1"/>
    </location>
</feature>
<dbReference type="PANTHER" id="PTHR16186:SF11">
    <property type="entry name" value="SIGNAL-TRANSDUCING ADAPTOR PROTEIN 2"/>
    <property type="match status" value="1"/>
</dbReference>
<accession>A0A8J4WVG2</accession>
<comment type="caution">
    <text evidence="6">The sequence shown here is derived from an EMBL/GenBank/DDBJ whole genome shotgun (WGS) entry which is preliminary data.</text>
</comment>
<evidence type="ECO:0000256" key="4">
    <source>
        <dbReference type="SAM" id="MobiDB-lite"/>
    </source>
</evidence>
<dbReference type="InterPro" id="IPR036860">
    <property type="entry name" value="SH2_dom_sf"/>
</dbReference>
<feature type="domain" description="SH2" evidence="5">
    <location>
        <begin position="158"/>
        <end position="255"/>
    </location>
</feature>
<dbReference type="InterPro" id="IPR011993">
    <property type="entry name" value="PH-like_dom_sf"/>
</dbReference>
<name>A0A8J4WVG2_CLAMG</name>
<dbReference type="Gene3D" id="2.30.29.30">
    <property type="entry name" value="Pleckstrin-homology domain (PH domain)/Phosphotyrosine-binding domain (PTB)"/>
    <property type="match status" value="2"/>
</dbReference>
<dbReference type="Gene3D" id="3.30.505.10">
    <property type="entry name" value="SH2 domain"/>
    <property type="match status" value="2"/>
</dbReference>
<evidence type="ECO:0000256" key="2">
    <source>
        <dbReference type="ARBA" id="ARBA00022999"/>
    </source>
</evidence>
<reference evidence="6" key="1">
    <citation type="submission" date="2020-07" db="EMBL/GenBank/DDBJ databases">
        <title>Clarias magur genome sequencing, assembly and annotation.</title>
        <authorList>
            <person name="Kushwaha B."/>
            <person name="Kumar R."/>
            <person name="Das P."/>
            <person name="Joshi C.G."/>
            <person name="Kumar D."/>
            <person name="Nagpure N.S."/>
            <person name="Pandey M."/>
            <person name="Agarwal S."/>
            <person name="Srivastava S."/>
            <person name="Singh M."/>
            <person name="Sahoo L."/>
            <person name="Jayasankar P."/>
            <person name="Meher P.K."/>
            <person name="Koringa P.G."/>
            <person name="Iquebal M.A."/>
            <person name="Das S.P."/>
            <person name="Bit A."/>
            <person name="Patnaik S."/>
            <person name="Patel N."/>
            <person name="Shah T.M."/>
            <person name="Hinsu A."/>
            <person name="Jena J.K."/>
        </authorList>
    </citation>
    <scope>NUCLEOTIDE SEQUENCE</scope>
    <source>
        <strain evidence="6">CIFAMagur01</strain>
        <tissue evidence="6">Testis</tissue>
    </source>
</reference>